<evidence type="ECO:0000256" key="7">
    <source>
        <dbReference type="ARBA" id="ARBA00023298"/>
    </source>
</evidence>
<feature type="repeat" description="ANK" evidence="8">
    <location>
        <begin position="439"/>
        <end position="471"/>
    </location>
</feature>
<keyword evidence="5" id="KW-0528">Neurotoxin</keyword>
<evidence type="ECO:0000256" key="6">
    <source>
        <dbReference type="ARBA" id="ARBA00023043"/>
    </source>
</evidence>
<keyword evidence="5" id="KW-0800">Toxin</keyword>
<keyword evidence="5" id="KW-0638">Presynaptic neurotoxin</keyword>
<dbReference type="PROSITE" id="PS50088">
    <property type="entry name" value="ANK_REPEAT"/>
    <property type="match status" value="4"/>
</dbReference>
<accession>A0ABM1TK55</accession>
<dbReference type="PANTHER" id="PTHR46680">
    <property type="entry name" value="NF-KAPPA-B INHIBITOR ALPHA"/>
    <property type="match status" value="1"/>
</dbReference>
<dbReference type="SUPFAM" id="SSF48403">
    <property type="entry name" value="Ankyrin repeat"/>
    <property type="match status" value="1"/>
</dbReference>
<sequence>MIQRTGEKSRPPPTPPTFRLLQGVFPRFSKRKYDTGNVLCTSRQPGRDKSIKALEETVSGSQQYLEWVKSDGGLIRRKRSKNIPEPKSVLKVSELNSACCRRQLRNILIDFKRQVCDCDQFKYLNSTSGSSLNSTASLISKRLGTLTKHFTPVTSRNDNQYSPSFYTVQDSLSQDSGFVSMLVEGQVPTGVSHFKVGELIHKDIMVKDEPSCDLHKSMFGQAMETLHSNSCFERTLKLSREQCIAEPVLMKNGFYLEEPKNLDVLYCMIADEDGDRMEAPNPELFYTLVKQAADTLYLQNGSPNPELFYSPVKQAAHTLSLQHGSPNLELFYTPVKQTANTLYLQNGSPNPELFYTPVKQAADTLYLQNGSLNPELLHTPVKQAADTLYLQNGSPNPELFYTPVKQVTETLTLQNGSPNPEQFYSPDRNDVIYKSMILYFQTPLHLAVIVGNQHLVEILLEEGACAKSRDRYGNTSLHLAVKYNRLECLRILLKHKQVHEVRNLRNYDGYSALHLAVTNNSSASIKYLVKAHCDIDMQDGKSGRTPLFHAVMNNNKPIVRLLLKLGGSPGAPDFSGVSPLEAAVLNNNKDIMESSSFTNHSRQILVCGKENLIRKQRRKLEEELYSSK</sequence>
<dbReference type="InterPro" id="IPR002110">
    <property type="entry name" value="Ankyrin_rpt"/>
</dbReference>
<keyword evidence="6 8" id="KW-0040">ANK repeat</keyword>
<dbReference type="InterPro" id="IPR036770">
    <property type="entry name" value="Ankyrin_rpt-contain_sf"/>
</dbReference>
<evidence type="ECO:0000313" key="10">
    <source>
        <dbReference type="RefSeq" id="XP_022256261.1"/>
    </source>
</evidence>
<dbReference type="GeneID" id="106471927"/>
<dbReference type="PROSITE" id="PS50297">
    <property type="entry name" value="ANK_REP_REGION"/>
    <property type="match status" value="4"/>
</dbReference>
<comment type="subcellular location">
    <subcellularLocation>
        <location evidence="1">Target cell membrane</location>
    </subcellularLocation>
</comment>
<feature type="repeat" description="ANK" evidence="8">
    <location>
        <begin position="508"/>
        <end position="540"/>
    </location>
</feature>
<dbReference type="Proteomes" id="UP000694941">
    <property type="component" value="Unplaced"/>
</dbReference>
<dbReference type="RefSeq" id="XP_022256261.1">
    <property type="nucleotide sequence ID" value="XM_022400553.1"/>
</dbReference>
<dbReference type="PANTHER" id="PTHR46680:SF3">
    <property type="entry name" value="NF-KAPPA-B INHIBITOR CACTUS"/>
    <property type="match status" value="1"/>
</dbReference>
<keyword evidence="7" id="KW-0472">Membrane</keyword>
<keyword evidence="9" id="KW-1185">Reference proteome</keyword>
<proteinExistence type="predicted"/>
<keyword evidence="2" id="KW-0268">Exocytosis</keyword>
<organism evidence="9 10">
    <name type="scientific">Limulus polyphemus</name>
    <name type="common">Atlantic horseshoe crab</name>
    <dbReference type="NCBI Taxonomy" id="6850"/>
    <lineage>
        <taxon>Eukaryota</taxon>
        <taxon>Metazoa</taxon>
        <taxon>Ecdysozoa</taxon>
        <taxon>Arthropoda</taxon>
        <taxon>Chelicerata</taxon>
        <taxon>Merostomata</taxon>
        <taxon>Xiphosura</taxon>
        <taxon>Limulidae</taxon>
        <taxon>Limulus</taxon>
    </lineage>
</organism>
<evidence type="ECO:0000256" key="1">
    <source>
        <dbReference type="ARBA" id="ARBA00004175"/>
    </source>
</evidence>
<keyword evidence="3" id="KW-1052">Target cell membrane</keyword>
<dbReference type="SMART" id="SM00248">
    <property type="entry name" value="ANK"/>
    <property type="match status" value="4"/>
</dbReference>
<evidence type="ECO:0000313" key="9">
    <source>
        <dbReference type="Proteomes" id="UP000694941"/>
    </source>
</evidence>
<evidence type="ECO:0000256" key="3">
    <source>
        <dbReference type="ARBA" id="ARBA00022537"/>
    </source>
</evidence>
<evidence type="ECO:0000256" key="5">
    <source>
        <dbReference type="ARBA" id="ARBA00023028"/>
    </source>
</evidence>
<feature type="repeat" description="ANK" evidence="8">
    <location>
        <begin position="472"/>
        <end position="495"/>
    </location>
</feature>
<evidence type="ECO:0000256" key="8">
    <source>
        <dbReference type="PROSITE-ProRule" id="PRU00023"/>
    </source>
</evidence>
<dbReference type="InterPro" id="IPR051070">
    <property type="entry name" value="NF-kappa-B_inhibitor"/>
</dbReference>
<gene>
    <name evidence="10" type="primary">LOC106471927</name>
</gene>
<protein>
    <submittedName>
        <fullName evidence="10">Uncharacterized protein LOC106471927</fullName>
    </submittedName>
</protein>
<dbReference type="Gene3D" id="1.25.40.20">
    <property type="entry name" value="Ankyrin repeat-containing domain"/>
    <property type="match status" value="1"/>
</dbReference>
<name>A0ABM1TK55_LIMPO</name>
<dbReference type="Pfam" id="PF12796">
    <property type="entry name" value="Ank_2"/>
    <property type="match status" value="2"/>
</dbReference>
<evidence type="ECO:0000256" key="2">
    <source>
        <dbReference type="ARBA" id="ARBA00022483"/>
    </source>
</evidence>
<evidence type="ECO:0000256" key="4">
    <source>
        <dbReference type="ARBA" id="ARBA00022737"/>
    </source>
</evidence>
<feature type="repeat" description="ANK" evidence="8">
    <location>
        <begin position="542"/>
        <end position="574"/>
    </location>
</feature>
<reference evidence="10" key="1">
    <citation type="submission" date="2025-08" db="UniProtKB">
        <authorList>
            <consortium name="RefSeq"/>
        </authorList>
    </citation>
    <scope>IDENTIFICATION</scope>
    <source>
        <tissue evidence="10">Muscle</tissue>
    </source>
</reference>
<keyword evidence="7" id="KW-1053">Target membrane</keyword>
<keyword evidence="4" id="KW-0677">Repeat</keyword>